<comment type="caution">
    <text evidence="1">The sequence shown here is derived from an EMBL/GenBank/DDBJ whole genome shotgun (WGS) entry which is preliminary data.</text>
</comment>
<organism evidence="1 2">
    <name type="scientific">Hibiscus sabdariffa</name>
    <name type="common">roselle</name>
    <dbReference type="NCBI Taxonomy" id="183260"/>
    <lineage>
        <taxon>Eukaryota</taxon>
        <taxon>Viridiplantae</taxon>
        <taxon>Streptophyta</taxon>
        <taxon>Embryophyta</taxon>
        <taxon>Tracheophyta</taxon>
        <taxon>Spermatophyta</taxon>
        <taxon>Magnoliopsida</taxon>
        <taxon>eudicotyledons</taxon>
        <taxon>Gunneridae</taxon>
        <taxon>Pentapetalae</taxon>
        <taxon>rosids</taxon>
        <taxon>malvids</taxon>
        <taxon>Malvales</taxon>
        <taxon>Malvaceae</taxon>
        <taxon>Malvoideae</taxon>
        <taxon>Hibiscus</taxon>
    </lineage>
</organism>
<name>A0ABR2D489_9ROSI</name>
<reference evidence="1 2" key="1">
    <citation type="journal article" date="2024" name="G3 (Bethesda)">
        <title>Genome assembly of Hibiscus sabdariffa L. provides insights into metabolisms of medicinal natural products.</title>
        <authorList>
            <person name="Kim T."/>
        </authorList>
    </citation>
    <scope>NUCLEOTIDE SEQUENCE [LARGE SCALE GENOMIC DNA]</scope>
    <source>
        <strain evidence="1">TK-2024</strain>
        <tissue evidence="1">Old leaves</tissue>
    </source>
</reference>
<gene>
    <name evidence="1" type="ORF">V6N12_060351</name>
</gene>
<evidence type="ECO:0000313" key="2">
    <source>
        <dbReference type="Proteomes" id="UP001472677"/>
    </source>
</evidence>
<proteinExistence type="predicted"/>
<evidence type="ECO:0000313" key="1">
    <source>
        <dbReference type="EMBL" id="KAK8529573.1"/>
    </source>
</evidence>
<dbReference type="Proteomes" id="UP001472677">
    <property type="component" value="Unassembled WGS sequence"/>
</dbReference>
<dbReference type="EMBL" id="JBBPBM010000036">
    <property type="protein sequence ID" value="KAK8529573.1"/>
    <property type="molecule type" value="Genomic_DNA"/>
</dbReference>
<sequence>MIRRFFVAWRTLNEYGVDMSTVPGVLQRGDESEMARRHEKLLKQKGESLSAQAPLPLGFPCIYEGTCGLNHQHPHTPSERLAIPKPRYPSSVTVTNPLVFEIKKQKLKARVVQSMSKGRSIGMVSFFVAAIGEPGGLSVPFNRPANECKIRIEMRLGPFAWRNWGIRQCP</sequence>
<protein>
    <submittedName>
        <fullName evidence="1">Uncharacterized protein</fullName>
    </submittedName>
</protein>
<accession>A0ABR2D489</accession>
<keyword evidence="2" id="KW-1185">Reference proteome</keyword>